<protein>
    <submittedName>
        <fullName evidence="3">Uncharacterized protein</fullName>
    </submittedName>
</protein>
<gene>
    <name evidence="3" type="ORF">HPB52_023702</name>
</gene>
<keyword evidence="1" id="KW-0175">Coiled coil</keyword>
<keyword evidence="4" id="KW-1185">Reference proteome</keyword>
<evidence type="ECO:0000313" key="4">
    <source>
        <dbReference type="Proteomes" id="UP000821837"/>
    </source>
</evidence>
<evidence type="ECO:0000256" key="1">
    <source>
        <dbReference type="SAM" id="Coils"/>
    </source>
</evidence>
<reference evidence="3" key="1">
    <citation type="journal article" date="2020" name="Cell">
        <title>Large-Scale Comparative Analyses of Tick Genomes Elucidate Their Genetic Diversity and Vector Capacities.</title>
        <authorList>
            <consortium name="Tick Genome and Microbiome Consortium (TIGMIC)"/>
            <person name="Jia N."/>
            <person name="Wang J."/>
            <person name="Shi W."/>
            <person name="Du L."/>
            <person name="Sun Y."/>
            <person name="Zhan W."/>
            <person name="Jiang J.F."/>
            <person name="Wang Q."/>
            <person name="Zhang B."/>
            <person name="Ji P."/>
            <person name="Bell-Sakyi L."/>
            <person name="Cui X.M."/>
            <person name="Yuan T.T."/>
            <person name="Jiang B.G."/>
            <person name="Yang W.F."/>
            <person name="Lam T.T."/>
            <person name="Chang Q.C."/>
            <person name="Ding S.J."/>
            <person name="Wang X.J."/>
            <person name="Zhu J.G."/>
            <person name="Ruan X.D."/>
            <person name="Zhao L."/>
            <person name="Wei J.T."/>
            <person name="Ye R.Z."/>
            <person name="Que T.C."/>
            <person name="Du C.H."/>
            <person name="Zhou Y.H."/>
            <person name="Cheng J.X."/>
            <person name="Dai P.F."/>
            <person name="Guo W.B."/>
            <person name="Han X.H."/>
            <person name="Huang E.J."/>
            <person name="Li L.F."/>
            <person name="Wei W."/>
            <person name="Gao Y.C."/>
            <person name="Liu J.Z."/>
            <person name="Shao H.Z."/>
            <person name="Wang X."/>
            <person name="Wang C.C."/>
            <person name="Yang T.C."/>
            <person name="Huo Q.B."/>
            <person name="Li W."/>
            <person name="Chen H.Y."/>
            <person name="Chen S.E."/>
            <person name="Zhou L.G."/>
            <person name="Ni X.B."/>
            <person name="Tian J.H."/>
            <person name="Sheng Y."/>
            <person name="Liu T."/>
            <person name="Pan Y.S."/>
            <person name="Xia L.Y."/>
            <person name="Li J."/>
            <person name="Zhao F."/>
            <person name="Cao W.C."/>
        </authorList>
    </citation>
    <scope>NUCLEOTIDE SEQUENCE</scope>
    <source>
        <strain evidence="3">Rsan-2018</strain>
    </source>
</reference>
<feature type="coiled-coil region" evidence="1">
    <location>
        <begin position="16"/>
        <end position="50"/>
    </location>
</feature>
<reference evidence="3" key="2">
    <citation type="submission" date="2021-09" db="EMBL/GenBank/DDBJ databases">
        <authorList>
            <person name="Jia N."/>
            <person name="Wang J."/>
            <person name="Shi W."/>
            <person name="Du L."/>
            <person name="Sun Y."/>
            <person name="Zhan W."/>
            <person name="Jiang J."/>
            <person name="Wang Q."/>
            <person name="Zhang B."/>
            <person name="Ji P."/>
            <person name="Sakyi L.B."/>
            <person name="Cui X."/>
            <person name="Yuan T."/>
            <person name="Jiang B."/>
            <person name="Yang W."/>
            <person name="Lam T.T.-Y."/>
            <person name="Chang Q."/>
            <person name="Ding S."/>
            <person name="Wang X."/>
            <person name="Zhu J."/>
            <person name="Ruan X."/>
            <person name="Zhao L."/>
            <person name="Wei J."/>
            <person name="Que T."/>
            <person name="Du C."/>
            <person name="Cheng J."/>
            <person name="Dai P."/>
            <person name="Han X."/>
            <person name="Huang E."/>
            <person name="Gao Y."/>
            <person name="Liu J."/>
            <person name="Shao H."/>
            <person name="Ye R."/>
            <person name="Li L."/>
            <person name="Wei W."/>
            <person name="Wang X."/>
            <person name="Wang C."/>
            <person name="Huo Q."/>
            <person name="Li W."/>
            <person name="Guo W."/>
            <person name="Chen H."/>
            <person name="Chen S."/>
            <person name="Zhou L."/>
            <person name="Zhou L."/>
            <person name="Ni X."/>
            <person name="Tian J."/>
            <person name="Zhou Y."/>
            <person name="Sheng Y."/>
            <person name="Liu T."/>
            <person name="Pan Y."/>
            <person name="Xia L."/>
            <person name="Li J."/>
            <person name="Zhao F."/>
            <person name="Cao W."/>
        </authorList>
    </citation>
    <scope>NUCLEOTIDE SEQUENCE</scope>
    <source>
        <strain evidence="3">Rsan-2018</strain>
        <tissue evidence="3">Larvae</tissue>
    </source>
</reference>
<dbReference type="Proteomes" id="UP000821837">
    <property type="component" value="Chromosome 1"/>
</dbReference>
<accession>A0A9D4TC38</accession>
<proteinExistence type="predicted"/>
<sequence length="246" mass="26919">MPVPQAATPLPAAVAERGLQQQHTEMLQEVRQLRHEVRLLSQRVEHAESLDGSRTLLQHAQSEQPTPDLPRLPAGTIQELEAAEAPVHNEAVSATLHKHLLHIGGKCLREIGANAKAVMAHEVQVLFSLRGRKGKRAFVDLTLQGDFICQKVGVDLVEAKVFIKRWIPGSGDRSGGRKRRFKEAFVVEQPNDPCSRSGDHRLPATAGFLPSHCNQGLGSTTIATLPPTRPRQQQDNAFVGRPPALA</sequence>
<feature type="region of interest" description="Disordered" evidence="2">
    <location>
        <begin position="224"/>
        <end position="246"/>
    </location>
</feature>
<evidence type="ECO:0000313" key="3">
    <source>
        <dbReference type="EMBL" id="KAH7984744.1"/>
    </source>
</evidence>
<organism evidence="3 4">
    <name type="scientific">Rhipicephalus sanguineus</name>
    <name type="common">Brown dog tick</name>
    <name type="synonym">Ixodes sanguineus</name>
    <dbReference type="NCBI Taxonomy" id="34632"/>
    <lineage>
        <taxon>Eukaryota</taxon>
        <taxon>Metazoa</taxon>
        <taxon>Ecdysozoa</taxon>
        <taxon>Arthropoda</taxon>
        <taxon>Chelicerata</taxon>
        <taxon>Arachnida</taxon>
        <taxon>Acari</taxon>
        <taxon>Parasitiformes</taxon>
        <taxon>Ixodida</taxon>
        <taxon>Ixodoidea</taxon>
        <taxon>Ixodidae</taxon>
        <taxon>Rhipicephalinae</taxon>
        <taxon>Rhipicephalus</taxon>
        <taxon>Rhipicephalus</taxon>
    </lineage>
</organism>
<dbReference type="AlphaFoldDB" id="A0A9D4TC38"/>
<name>A0A9D4TC38_RHISA</name>
<comment type="caution">
    <text evidence="3">The sequence shown here is derived from an EMBL/GenBank/DDBJ whole genome shotgun (WGS) entry which is preliminary data.</text>
</comment>
<dbReference type="VEuPathDB" id="VectorBase:RSAN_042048"/>
<dbReference type="EMBL" id="JABSTV010001245">
    <property type="protein sequence ID" value="KAH7984744.1"/>
    <property type="molecule type" value="Genomic_DNA"/>
</dbReference>
<evidence type="ECO:0000256" key="2">
    <source>
        <dbReference type="SAM" id="MobiDB-lite"/>
    </source>
</evidence>